<feature type="transmembrane region" description="Helical" evidence="20">
    <location>
        <begin position="31"/>
        <end position="54"/>
    </location>
</feature>
<comment type="subunit">
    <text evidence="15">At low DSF concentrations, interacts with RpfF.</text>
</comment>
<dbReference type="Pfam" id="PF02518">
    <property type="entry name" value="HATPase_c"/>
    <property type="match status" value="1"/>
</dbReference>
<dbReference type="Pfam" id="PF25487">
    <property type="entry name" value="ETR1_N"/>
    <property type="match status" value="1"/>
</dbReference>
<evidence type="ECO:0000256" key="17">
    <source>
        <dbReference type="ARBA" id="ARBA00074306"/>
    </source>
</evidence>
<keyword evidence="13" id="KW-0902">Two-component regulatory system</keyword>
<dbReference type="InterPro" id="IPR003594">
    <property type="entry name" value="HATPase_dom"/>
</dbReference>
<dbReference type="InterPro" id="IPR000700">
    <property type="entry name" value="PAS-assoc_C"/>
</dbReference>
<organism evidence="26 27">
    <name type="scientific">Leptolyngbya cf. ectocarpi LEGE 11479</name>
    <dbReference type="NCBI Taxonomy" id="1828722"/>
    <lineage>
        <taxon>Bacteria</taxon>
        <taxon>Bacillati</taxon>
        <taxon>Cyanobacteriota</taxon>
        <taxon>Cyanophyceae</taxon>
        <taxon>Leptolyngbyales</taxon>
        <taxon>Leptolyngbyaceae</taxon>
        <taxon>Leptolyngbya group</taxon>
        <taxon>Leptolyngbya</taxon>
    </lineage>
</organism>
<dbReference type="InterPro" id="IPR001610">
    <property type="entry name" value="PAC"/>
</dbReference>
<dbReference type="InterPro" id="IPR035965">
    <property type="entry name" value="PAS-like_dom_sf"/>
</dbReference>
<dbReference type="Pfam" id="PF01627">
    <property type="entry name" value="Hpt"/>
    <property type="match status" value="1"/>
</dbReference>
<dbReference type="GO" id="GO:0000155">
    <property type="term" value="F:phosphorelay sensor kinase activity"/>
    <property type="evidence" value="ECO:0007669"/>
    <property type="project" value="InterPro"/>
</dbReference>
<feature type="domain" description="PAS" evidence="23">
    <location>
        <begin position="153"/>
        <end position="223"/>
    </location>
</feature>
<proteinExistence type="inferred from homology"/>
<dbReference type="CDD" id="cd00082">
    <property type="entry name" value="HisKA"/>
    <property type="match status" value="1"/>
</dbReference>
<evidence type="ECO:0000259" key="21">
    <source>
        <dbReference type="PROSITE" id="PS50109"/>
    </source>
</evidence>
<dbReference type="Gene3D" id="1.20.120.160">
    <property type="entry name" value="HPT domain"/>
    <property type="match status" value="1"/>
</dbReference>
<evidence type="ECO:0000256" key="20">
    <source>
        <dbReference type="SAM" id="Phobius"/>
    </source>
</evidence>
<evidence type="ECO:0000256" key="13">
    <source>
        <dbReference type="ARBA" id="ARBA00023012"/>
    </source>
</evidence>
<dbReference type="InterPro" id="IPR036097">
    <property type="entry name" value="HisK_dim/P_sf"/>
</dbReference>
<evidence type="ECO:0000256" key="12">
    <source>
        <dbReference type="ARBA" id="ARBA00022989"/>
    </source>
</evidence>
<keyword evidence="7" id="KW-0808">Transferase</keyword>
<evidence type="ECO:0000256" key="3">
    <source>
        <dbReference type="ARBA" id="ARBA00006402"/>
    </source>
</evidence>
<dbReference type="InterPro" id="IPR000014">
    <property type="entry name" value="PAS"/>
</dbReference>
<feature type="modified residue" description="Phosphohistidine" evidence="18">
    <location>
        <position position="906"/>
    </location>
</feature>
<dbReference type="PROSITE" id="PS50112">
    <property type="entry name" value="PAS"/>
    <property type="match status" value="1"/>
</dbReference>
<dbReference type="SMART" id="SM00448">
    <property type="entry name" value="REC"/>
    <property type="match status" value="2"/>
</dbReference>
<dbReference type="PROSITE" id="PS50113">
    <property type="entry name" value="PAC"/>
    <property type="match status" value="1"/>
</dbReference>
<dbReference type="SUPFAM" id="SSF55874">
    <property type="entry name" value="ATPase domain of HSP90 chaperone/DNA topoisomerase II/histidine kinase"/>
    <property type="match status" value="1"/>
</dbReference>
<keyword evidence="9" id="KW-0547">Nucleotide-binding</keyword>
<dbReference type="PANTHER" id="PTHR45339">
    <property type="entry name" value="HYBRID SIGNAL TRANSDUCTION HISTIDINE KINASE J"/>
    <property type="match status" value="1"/>
</dbReference>
<feature type="transmembrane region" description="Helical" evidence="20">
    <location>
        <begin position="66"/>
        <end position="91"/>
    </location>
</feature>
<evidence type="ECO:0000256" key="18">
    <source>
        <dbReference type="PROSITE-ProRule" id="PRU00110"/>
    </source>
</evidence>
<dbReference type="PANTHER" id="PTHR45339:SF1">
    <property type="entry name" value="HYBRID SIGNAL TRANSDUCTION HISTIDINE KINASE J"/>
    <property type="match status" value="1"/>
</dbReference>
<dbReference type="InterPro" id="IPR004358">
    <property type="entry name" value="Sig_transdc_His_kin-like_C"/>
</dbReference>
<evidence type="ECO:0000259" key="25">
    <source>
        <dbReference type="PROSITE" id="PS50894"/>
    </source>
</evidence>
<dbReference type="CDD" id="cd17546">
    <property type="entry name" value="REC_hyHK_CKI1_RcsC-like"/>
    <property type="match status" value="1"/>
</dbReference>
<evidence type="ECO:0000256" key="8">
    <source>
        <dbReference type="ARBA" id="ARBA00022692"/>
    </source>
</evidence>
<comment type="similarity">
    <text evidence="3">In the N-terminal section; belongs to the phytochrome family.</text>
</comment>
<evidence type="ECO:0000256" key="10">
    <source>
        <dbReference type="ARBA" id="ARBA00022777"/>
    </source>
</evidence>
<dbReference type="InterPro" id="IPR013655">
    <property type="entry name" value="PAS_fold_3"/>
</dbReference>
<name>A0A929FD16_LEPEC</name>
<dbReference type="AlphaFoldDB" id="A0A929FD16"/>
<dbReference type="PROSITE" id="PS50110">
    <property type="entry name" value="RESPONSE_REGULATORY"/>
    <property type="match status" value="2"/>
</dbReference>
<dbReference type="Gene3D" id="3.30.450.20">
    <property type="entry name" value="PAS domain"/>
    <property type="match status" value="1"/>
</dbReference>
<evidence type="ECO:0000313" key="27">
    <source>
        <dbReference type="Proteomes" id="UP000615026"/>
    </source>
</evidence>
<dbReference type="InterPro" id="IPR036890">
    <property type="entry name" value="HATPase_C_sf"/>
</dbReference>
<dbReference type="Gene3D" id="1.10.287.130">
    <property type="match status" value="1"/>
</dbReference>
<evidence type="ECO:0000256" key="16">
    <source>
        <dbReference type="ARBA" id="ARBA00068150"/>
    </source>
</evidence>
<dbReference type="InterPro" id="IPR001789">
    <property type="entry name" value="Sig_transdc_resp-reg_receiver"/>
</dbReference>
<evidence type="ECO:0000256" key="1">
    <source>
        <dbReference type="ARBA" id="ARBA00000085"/>
    </source>
</evidence>
<dbReference type="SMART" id="SM00387">
    <property type="entry name" value="HATPase_c"/>
    <property type="match status" value="1"/>
</dbReference>
<feature type="domain" description="PAC" evidence="24">
    <location>
        <begin position="227"/>
        <end position="279"/>
    </location>
</feature>
<accession>A0A929FD16</accession>
<evidence type="ECO:0000313" key="26">
    <source>
        <dbReference type="EMBL" id="MBE9070163.1"/>
    </source>
</evidence>
<dbReference type="Proteomes" id="UP000615026">
    <property type="component" value="Unassembled WGS sequence"/>
</dbReference>
<dbReference type="SUPFAM" id="SSF47226">
    <property type="entry name" value="Histidine-containing phosphotransfer domain, HPT domain"/>
    <property type="match status" value="1"/>
</dbReference>
<evidence type="ECO:0000256" key="6">
    <source>
        <dbReference type="ARBA" id="ARBA00022553"/>
    </source>
</evidence>
<dbReference type="InterPro" id="IPR008207">
    <property type="entry name" value="Sig_transdc_His_kin_Hpt_dom"/>
</dbReference>
<keyword evidence="11" id="KW-0067">ATP-binding</keyword>
<dbReference type="RefSeq" id="WP_193996046.1">
    <property type="nucleotide sequence ID" value="NZ_JADEXP010000383.1"/>
</dbReference>
<keyword evidence="5" id="KW-1003">Cell membrane</keyword>
<evidence type="ECO:0000256" key="5">
    <source>
        <dbReference type="ARBA" id="ARBA00022475"/>
    </source>
</evidence>
<evidence type="ECO:0000259" key="23">
    <source>
        <dbReference type="PROSITE" id="PS50112"/>
    </source>
</evidence>
<dbReference type="EC" id="2.7.13.3" evidence="4"/>
<evidence type="ECO:0000256" key="4">
    <source>
        <dbReference type="ARBA" id="ARBA00012438"/>
    </source>
</evidence>
<evidence type="ECO:0000256" key="7">
    <source>
        <dbReference type="ARBA" id="ARBA00022679"/>
    </source>
</evidence>
<dbReference type="InterPro" id="IPR036641">
    <property type="entry name" value="HPT_dom_sf"/>
</dbReference>
<dbReference type="SMART" id="SM00091">
    <property type="entry name" value="PAS"/>
    <property type="match status" value="1"/>
</dbReference>
<feature type="domain" description="Histidine kinase" evidence="21">
    <location>
        <begin position="296"/>
        <end position="532"/>
    </location>
</feature>
<feature type="domain" description="Response regulatory" evidence="22">
    <location>
        <begin position="553"/>
        <end position="670"/>
    </location>
</feature>
<feature type="domain" description="HPt" evidence="25">
    <location>
        <begin position="867"/>
        <end position="960"/>
    </location>
</feature>
<evidence type="ECO:0000256" key="15">
    <source>
        <dbReference type="ARBA" id="ARBA00064003"/>
    </source>
</evidence>
<dbReference type="InterPro" id="IPR058544">
    <property type="entry name" value="ETR1_N"/>
</dbReference>
<keyword evidence="8 20" id="KW-0812">Transmembrane</keyword>
<comment type="caution">
    <text evidence="26">The sequence shown here is derived from an EMBL/GenBank/DDBJ whole genome shotgun (WGS) entry which is preliminary data.</text>
</comment>
<evidence type="ECO:0000256" key="11">
    <source>
        <dbReference type="ARBA" id="ARBA00022840"/>
    </source>
</evidence>
<dbReference type="InterPro" id="IPR003661">
    <property type="entry name" value="HisK_dim/P_dom"/>
</dbReference>
<sequence length="964" mass="107930">MILNRLLATLLSSHYIPHGHCYLWQTPLVGIHAISDFVIAISYFSIPITLAYFVCKRKPTFSRHVFLLFGLFISLCGTGHIFDVITLWYPVYWLSGMVRACTAIVSAYTAIELIALLPQFLSFKSPDELQNINQQLTETIAKQVSAQEALGRSQQVLQGAFEDAPIGMALVSLEGKFLQVNKELIRIVGYTEAELLSTDFQTITHPDDLQIDLDHVHALISGNRRTYQLEKRYLHKRGNVVDIRLSVALLTGSENHPPYFIAHIEDITPQKQVNLSLELATKAAARSQAKSDFLSMMSHEIRTPMNAMIGMTELLGESSLDSQQQDYVEVIRTSGNTLLTVINDILDFSKIDSHKLKLEMCRLDLYNCIEGVLSLFSNQAEQKGLSLTVLVDSIDMPHVFRGDPIRLRQILANLVSNSIKFTKTGEVSIRAKIHPATIEKFAEKEPTEKLSKQYYDIQFSIKDTGIGIAQHKIQKLFKPFSQVDTSTTRKFGGTGLGLVISKQLIEMMNGEIWVESELGQGATFHFFIRLEADQQSGLISFNSQHETDLSQKRLLIVDSNQTSREHLSLQANSWRLNVCAVASAETALIKLMQADTFDVISLSEPLPDMDSYQFVRQLQHLPNYQAVPVILFKPQRQELSTHSESFTSHIKVLRKPVRRSQFYNALVQQLLGKHLTTRHKNVKKLSVQPTLSAENPLRILLVEDILLNQKVALQILKTLGYWADVVENGKAAIAAIQQHTYDLVLMDIQMPEMDGLEATKYIRSDPDVIQPRIVAMTAHALQEDRETCLAAGMDDYLSKPIRKRDIAMALQQCSALEANFKPSDQRSFGSQSSQITANMPAEVTDMLLKLADLSTLDTQSFESVSTDASFLAEVCDVFLTDAPSRISAIQAALEKEDALALSQTAHALKSLSSCVGANRLFQLCKAVETIGKMDCVQPALTLVDQVNTEYCQVRSALKHYQKTL</sequence>
<dbReference type="NCBIfam" id="TIGR00229">
    <property type="entry name" value="sensory_box"/>
    <property type="match status" value="1"/>
</dbReference>
<reference evidence="26" key="1">
    <citation type="submission" date="2020-10" db="EMBL/GenBank/DDBJ databases">
        <authorList>
            <person name="Castelo-Branco R."/>
            <person name="Eusebio N."/>
            <person name="Adriana R."/>
            <person name="Vieira A."/>
            <person name="Brugerolle De Fraissinette N."/>
            <person name="Rezende De Castro R."/>
            <person name="Schneider M.P."/>
            <person name="Vasconcelos V."/>
            <person name="Leao P.N."/>
        </authorList>
    </citation>
    <scope>NUCLEOTIDE SEQUENCE</scope>
    <source>
        <strain evidence="26">LEGE 11479</strain>
    </source>
</reference>
<dbReference type="Pfam" id="PF08447">
    <property type="entry name" value="PAS_3"/>
    <property type="match status" value="1"/>
</dbReference>
<dbReference type="InterPro" id="IPR005467">
    <property type="entry name" value="His_kinase_dom"/>
</dbReference>
<dbReference type="InterPro" id="IPR011006">
    <property type="entry name" value="CheY-like_superfamily"/>
</dbReference>
<comment type="subcellular location">
    <subcellularLocation>
        <location evidence="2">Cell membrane</location>
        <topology evidence="2">Multi-pass membrane protein</topology>
    </subcellularLocation>
</comment>
<dbReference type="GO" id="GO:0005886">
    <property type="term" value="C:plasma membrane"/>
    <property type="evidence" value="ECO:0007669"/>
    <property type="project" value="UniProtKB-SubCell"/>
</dbReference>
<keyword evidence="27" id="KW-1185">Reference proteome</keyword>
<comment type="caution">
    <text evidence="19">Lacks conserved residue(s) required for the propagation of feature annotation.</text>
</comment>
<dbReference type="FunFam" id="1.10.287.130:FF:000002">
    <property type="entry name" value="Two-component osmosensing histidine kinase"/>
    <property type="match status" value="1"/>
</dbReference>
<dbReference type="CDD" id="cd16922">
    <property type="entry name" value="HATPase_EvgS-ArcB-TorS-like"/>
    <property type="match status" value="1"/>
</dbReference>
<protein>
    <recommendedName>
        <fullName evidence="17">Circadian input-output histidine kinase CikA</fullName>
        <ecNumber evidence="4">2.7.13.3</ecNumber>
    </recommendedName>
    <alternativeName>
        <fullName evidence="16">Sensory/regulatory protein RpfC</fullName>
    </alternativeName>
</protein>
<dbReference type="SMART" id="SM00388">
    <property type="entry name" value="HisKA"/>
    <property type="match status" value="1"/>
</dbReference>
<evidence type="ECO:0000256" key="9">
    <source>
        <dbReference type="ARBA" id="ARBA00022741"/>
    </source>
</evidence>
<dbReference type="SUPFAM" id="SSF47384">
    <property type="entry name" value="Homodimeric domain of signal transducing histidine kinase"/>
    <property type="match status" value="1"/>
</dbReference>
<dbReference type="PRINTS" id="PR00344">
    <property type="entry name" value="BCTRLSENSOR"/>
</dbReference>
<dbReference type="EMBL" id="JADEXP010000383">
    <property type="protein sequence ID" value="MBE9070163.1"/>
    <property type="molecule type" value="Genomic_DNA"/>
</dbReference>
<dbReference type="SUPFAM" id="SSF55785">
    <property type="entry name" value="PYP-like sensor domain (PAS domain)"/>
    <property type="match status" value="1"/>
</dbReference>
<evidence type="ECO:0000259" key="22">
    <source>
        <dbReference type="PROSITE" id="PS50110"/>
    </source>
</evidence>
<dbReference type="SMART" id="SM00086">
    <property type="entry name" value="PAC"/>
    <property type="match status" value="1"/>
</dbReference>
<feature type="modified residue" description="4-aspartylphosphate" evidence="19">
    <location>
        <position position="747"/>
    </location>
</feature>
<dbReference type="Pfam" id="PF00512">
    <property type="entry name" value="HisKA"/>
    <property type="match status" value="1"/>
</dbReference>
<evidence type="ECO:0000256" key="2">
    <source>
        <dbReference type="ARBA" id="ARBA00004651"/>
    </source>
</evidence>
<dbReference type="FunFam" id="3.30.565.10:FF:000010">
    <property type="entry name" value="Sensor histidine kinase RcsC"/>
    <property type="match status" value="1"/>
</dbReference>
<dbReference type="CDD" id="cd00130">
    <property type="entry name" value="PAS"/>
    <property type="match status" value="1"/>
</dbReference>
<gene>
    <name evidence="26" type="ORF">IQ260_26330</name>
</gene>
<evidence type="ECO:0000256" key="14">
    <source>
        <dbReference type="ARBA" id="ARBA00023136"/>
    </source>
</evidence>
<dbReference type="Gene3D" id="3.30.565.10">
    <property type="entry name" value="Histidine kinase-like ATPase, C-terminal domain"/>
    <property type="match status" value="1"/>
</dbReference>
<keyword evidence="10" id="KW-0418">Kinase</keyword>
<dbReference type="SUPFAM" id="SSF52172">
    <property type="entry name" value="CheY-like"/>
    <property type="match status" value="2"/>
</dbReference>
<evidence type="ECO:0000259" key="24">
    <source>
        <dbReference type="PROSITE" id="PS50113"/>
    </source>
</evidence>
<comment type="catalytic activity">
    <reaction evidence="1">
        <text>ATP + protein L-histidine = ADP + protein N-phospho-L-histidine.</text>
        <dbReference type="EC" id="2.7.13.3"/>
    </reaction>
</comment>
<keyword evidence="14 20" id="KW-0472">Membrane</keyword>
<feature type="domain" description="Response regulatory" evidence="22">
    <location>
        <begin position="698"/>
        <end position="814"/>
    </location>
</feature>
<evidence type="ECO:0000256" key="19">
    <source>
        <dbReference type="PROSITE-ProRule" id="PRU00169"/>
    </source>
</evidence>
<dbReference type="Pfam" id="PF00072">
    <property type="entry name" value="Response_reg"/>
    <property type="match status" value="1"/>
</dbReference>
<dbReference type="GO" id="GO:0005524">
    <property type="term" value="F:ATP binding"/>
    <property type="evidence" value="ECO:0007669"/>
    <property type="project" value="UniProtKB-KW"/>
</dbReference>
<dbReference type="PROSITE" id="PS50109">
    <property type="entry name" value="HIS_KIN"/>
    <property type="match status" value="1"/>
</dbReference>
<dbReference type="PROSITE" id="PS50894">
    <property type="entry name" value="HPT"/>
    <property type="match status" value="1"/>
</dbReference>
<keyword evidence="12 20" id="KW-1133">Transmembrane helix</keyword>
<dbReference type="Gene3D" id="3.40.50.2300">
    <property type="match status" value="2"/>
</dbReference>
<keyword evidence="6 19" id="KW-0597">Phosphoprotein</keyword>